<dbReference type="AlphaFoldDB" id="A0AAD9FQU7"/>
<evidence type="ECO:0000256" key="6">
    <source>
        <dbReference type="ARBA" id="ARBA00022679"/>
    </source>
</evidence>
<keyword evidence="5 10" id="KW-0032">Aminotransferase</keyword>
<evidence type="ECO:0000256" key="4">
    <source>
        <dbReference type="ARBA" id="ARBA00012751"/>
    </source>
</evidence>
<dbReference type="InterPro" id="IPR015422">
    <property type="entry name" value="PyrdxlP-dep_Trfase_small"/>
</dbReference>
<dbReference type="GO" id="GO:0030170">
    <property type="term" value="F:pyridoxal phosphate binding"/>
    <property type="evidence" value="ECO:0007669"/>
    <property type="project" value="InterPro"/>
</dbReference>
<dbReference type="EMBL" id="JAODAN010000005">
    <property type="protein sequence ID" value="KAK1924490.1"/>
    <property type="molecule type" value="Genomic_DNA"/>
</dbReference>
<evidence type="ECO:0000256" key="5">
    <source>
        <dbReference type="ARBA" id="ARBA00022576"/>
    </source>
</evidence>
<organism evidence="10 11">
    <name type="scientific">Papiliotrema laurentii</name>
    <name type="common">Cryptococcus laurentii</name>
    <dbReference type="NCBI Taxonomy" id="5418"/>
    <lineage>
        <taxon>Eukaryota</taxon>
        <taxon>Fungi</taxon>
        <taxon>Dikarya</taxon>
        <taxon>Basidiomycota</taxon>
        <taxon>Agaricomycotina</taxon>
        <taxon>Tremellomycetes</taxon>
        <taxon>Tremellales</taxon>
        <taxon>Rhynchogastremaceae</taxon>
        <taxon>Papiliotrema</taxon>
    </lineage>
</organism>
<comment type="caution">
    <text evidence="10">The sequence shown here is derived from an EMBL/GenBank/DDBJ whole genome shotgun (WGS) entry which is preliminary data.</text>
</comment>
<dbReference type="GO" id="GO:0070189">
    <property type="term" value="P:kynurenine metabolic process"/>
    <property type="evidence" value="ECO:0007669"/>
    <property type="project" value="UniProtKB-ARBA"/>
</dbReference>
<dbReference type="Gene3D" id="3.40.640.10">
    <property type="entry name" value="Type I PLP-dependent aspartate aminotransferase-like (Major domain)"/>
    <property type="match status" value="1"/>
</dbReference>
<dbReference type="InterPro" id="IPR004839">
    <property type="entry name" value="Aminotransferase_I/II_large"/>
</dbReference>
<comment type="pathway">
    <text evidence="8">Amino-acid degradation; L-kynurenine degradation; kynurenate from L-kynurenine: step 1/2.</text>
</comment>
<evidence type="ECO:0000256" key="1">
    <source>
        <dbReference type="ARBA" id="ARBA00001933"/>
    </source>
</evidence>
<dbReference type="EC" id="2.6.1.7" evidence="4"/>
<name>A0AAD9FQU7_PAPLA</name>
<dbReference type="GO" id="GO:0016212">
    <property type="term" value="F:kynurenine-oxoglutarate transaminase activity"/>
    <property type="evidence" value="ECO:0007669"/>
    <property type="project" value="UniProtKB-EC"/>
</dbReference>
<evidence type="ECO:0000256" key="7">
    <source>
        <dbReference type="ARBA" id="ARBA00022898"/>
    </source>
</evidence>
<sequence>MSRLLFAPSLRIIKNSSQTTLPKTRSFASTMAAANPGFPLATRMKDGGTDKLDVWSIFTPANVPADCINLGQGFMNWSPPEWLRKASHETMDADSMSNHYSHPRGRPRLLKALSKHYSPQFENLVKENRELGLDEIVVTAGANCGMHAALTAFLEPGDEVILIEPYFDQYYASIRFQGANTVFVPLHPPSKDNKHPTGQDWKIDIDEFRAAFSPKTKVVIVNTPHNPVGKVFTREELTEIAKVCVEKNVVVLADEVYDCMIYDGLEHVRLATLPGMWERTLTVGSGGKSFAATGWRVGWLIGPPHLITPTAAAHSRIVFCTNSPMQEAVAIGLEQAKERRFFEDQLEAYKERRDVLCSYFDQLGLSYTKPEGSYFVLVDMSPIKMPEDYPTPDSCKGRGKDFKLCWWLAQEIKVASIPPSEFYCAEHANIGESFARFAFCKDPELLHAAGKRLLKLKEYIQ</sequence>
<keyword evidence="7" id="KW-0663">Pyridoxal phosphate</keyword>
<dbReference type="PANTHER" id="PTHR43807:SF20">
    <property type="entry name" value="FI04487P"/>
    <property type="match status" value="1"/>
</dbReference>
<comment type="subunit">
    <text evidence="3">Homodimer.</text>
</comment>
<keyword evidence="6" id="KW-0808">Transferase</keyword>
<evidence type="ECO:0000259" key="9">
    <source>
        <dbReference type="Pfam" id="PF00155"/>
    </source>
</evidence>
<protein>
    <recommendedName>
        <fullName evidence="4">kynurenine--oxoglutarate transaminase</fullName>
        <ecNumber evidence="4">2.6.1.7</ecNumber>
    </recommendedName>
</protein>
<dbReference type="FunFam" id="3.90.1150.10:FF:000021">
    <property type="entry name" value="Kynurenine--oxoglutarate transaminase 3"/>
    <property type="match status" value="1"/>
</dbReference>
<dbReference type="GO" id="GO:0005739">
    <property type="term" value="C:mitochondrion"/>
    <property type="evidence" value="ECO:0007669"/>
    <property type="project" value="TreeGrafter"/>
</dbReference>
<dbReference type="InterPro" id="IPR015421">
    <property type="entry name" value="PyrdxlP-dep_Trfase_major"/>
</dbReference>
<dbReference type="CDD" id="cd00609">
    <property type="entry name" value="AAT_like"/>
    <property type="match status" value="1"/>
</dbReference>
<dbReference type="Gene3D" id="3.90.1150.10">
    <property type="entry name" value="Aspartate Aminotransferase, domain 1"/>
    <property type="match status" value="1"/>
</dbReference>
<evidence type="ECO:0000313" key="11">
    <source>
        <dbReference type="Proteomes" id="UP001182556"/>
    </source>
</evidence>
<comment type="cofactor">
    <cofactor evidence="1">
        <name>pyridoxal 5'-phosphate</name>
        <dbReference type="ChEBI" id="CHEBI:597326"/>
    </cofactor>
</comment>
<feature type="domain" description="Aminotransferase class I/classII large" evidence="9">
    <location>
        <begin position="66"/>
        <end position="449"/>
    </location>
</feature>
<keyword evidence="11" id="KW-1185">Reference proteome</keyword>
<evidence type="ECO:0000256" key="2">
    <source>
        <dbReference type="ARBA" id="ARBA00007441"/>
    </source>
</evidence>
<dbReference type="InterPro" id="IPR051326">
    <property type="entry name" value="Kynurenine-oxoglutarate_AT"/>
</dbReference>
<dbReference type="Pfam" id="PF00155">
    <property type="entry name" value="Aminotran_1_2"/>
    <property type="match status" value="1"/>
</dbReference>
<proteinExistence type="inferred from homology"/>
<dbReference type="Proteomes" id="UP001182556">
    <property type="component" value="Unassembled WGS sequence"/>
</dbReference>
<evidence type="ECO:0000256" key="3">
    <source>
        <dbReference type="ARBA" id="ARBA00011738"/>
    </source>
</evidence>
<evidence type="ECO:0000313" key="10">
    <source>
        <dbReference type="EMBL" id="KAK1924490.1"/>
    </source>
</evidence>
<dbReference type="InterPro" id="IPR015424">
    <property type="entry name" value="PyrdxlP-dep_Trfase"/>
</dbReference>
<gene>
    <name evidence="10" type="ORF">DB88DRAFT_490594</name>
</gene>
<dbReference type="PANTHER" id="PTHR43807">
    <property type="entry name" value="FI04487P"/>
    <property type="match status" value="1"/>
</dbReference>
<evidence type="ECO:0000256" key="8">
    <source>
        <dbReference type="ARBA" id="ARBA00024016"/>
    </source>
</evidence>
<dbReference type="SUPFAM" id="SSF53383">
    <property type="entry name" value="PLP-dependent transferases"/>
    <property type="match status" value="1"/>
</dbReference>
<dbReference type="FunFam" id="3.40.640.10:FF:000024">
    <property type="entry name" value="Kynurenine--oxoglutarate transaminase 3"/>
    <property type="match status" value="1"/>
</dbReference>
<reference evidence="10" key="1">
    <citation type="submission" date="2023-02" db="EMBL/GenBank/DDBJ databases">
        <title>Identification and recombinant expression of a fungal hydrolase from Papiliotrema laurentii that hydrolyzes apple cutin and clears colloidal polyester polyurethane.</title>
        <authorList>
            <consortium name="DOE Joint Genome Institute"/>
            <person name="Roman V.A."/>
            <person name="Bojanowski C."/>
            <person name="Crable B.R."/>
            <person name="Wagner D.N."/>
            <person name="Hung C.S."/>
            <person name="Nadeau L.J."/>
            <person name="Schratz L."/>
            <person name="Haridas S."/>
            <person name="Pangilinan J."/>
            <person name="Lipzen A."/>
            <person name="Na H."/>
            <person name="Yan M."/>
            <person name="Ng V."/>
            <person name="Grigoriev I.V."/>
            <person name="Spatafora J.W."/>
            <person name="Barlow D."/>
            <person name="Biffinger J."/>
            <person name="Kelley-Loughnane N."/>
            <person name="Varaljay V.A."/>
            <person name="Crookes-Goodson W.J."/>
        </authorList>
    </citation>
    <scope>NUCLEOTIDE SEQUENCE</scope>
    <source>
        <strain evidence="10">5307AH</strain>
    </source>
</reference>
<accession>A0AAD9FQU7</accession>
<comment type="similarity">
    <text evidence="2">Belongs to the class-I pyridoxal-phosphate-dependent aminotransferase family.</text>
</comment>